<feature type="chain" id="PRO_5039672581" evidence="3">
    <location>
        <begin position="29"/>
        <end position="412"/>
    </location>
</feature>
<evidence type="ECO:0000313" key="5">
    <source>
        <dbReference type="EMBL" id="MBB6629817.1"/>
    </source>
</evidence>
<comment type="similarity">
    <text evidence="1">Belongs to the leucine-binding protein family.</text>
</comment>
<evidence type="ECO:0000313" key="6">
    <source>
        <dbReference type="Proteomes" id="UP000523955"/>
    </source>
</evidence>
<evidence type="ECO:0000256" key="2">
    <source>
        <dbReference type="ARBA" id="ARBA00022729"/>
    </source>
</evidence>
<dbReference type="AlphaFoldDB" id="A0A7X0VD95"/>
<gene>
    <name evidence="5" type="ORF">H5V45_21040</name>
</gene>
<organism evidence="5 6">
    <name type="scientific">Nocardioides luti</name>
    <dbReference type="NCBI Taxonomy" id="2761101"/>
    <lineage>
        <taxon>Bacteria</taxon>
        <taxon>Bacillati</taxon>
        <taxon>Actinomycetota</taxon>
        <taxon>Actinomycetes</taxon>
        <taxon>Propionibacteriales</taxon>
        <taxon>Nocardioidaceae</taxon>
        <taxon>Nocardioides</taxon>
    </lineage>
</organism>
<keyword evidence="2 3" id="KW-0732">Signal</keyword>
<feature type="domain" description="Leucine-binding protein" evidence="4">
    <location>
        <begin position="49"/>
        <end position="365"/>
    </location>
</feature>
<reference evidence="5 6" key="1">
    <citation type="submission" date="2020-08" db="EMBL/GenBank/DDBJ databases">
        <authorList>
            <person name="Seo M.-J."/>
        </authorList>
    </citation>
    <scope>NUCLEOTIDE SEQUENCE [LARGE SCALE GENOMIC DNA]</scope>
    <source>
        <strain evidence="5 6">KIGAM211</strain>
    </source>
</reference>
<dbReference type="PANTHER" id="PTHR47235">
    <property type="entry name" value="BLR6548 PROTEIN"/>
    <property type="match status" value="1"/>
</dbReference>
<dbReference type="InterPro" id="IPR028082">
    <property type="entry name" value="Peripla_BP_I"/>
</dbReference>
<dbReference type="PANTHER" id="PTHR47235:SF1">
    <property type="entry name" value="BLR6548 PROTEIN"/>
    <property type="match status" value="1"/>
</dbReference>
<dbReference type="Proteomes" id="UP000523955">
    <property type="component" value="Unassembled WGS sequence"/>
</dbReference>
<dbReference type="SUPFAM" id="SSF53822">
    <property type="entry name" value="Periplasmic binding protein-like I"/>
    <property type="match status" value="1"/>
</dbReference>
<dbReference type="InterPro" id="IPR028081">
    <property type="entry name" value="Leu-bd"/>
</dbReference>
<dbReference type="Pfam" id="PF13458">
    <property type="entry name" value="Peripla_BP_6"/>
    <property type="match status" value="1"/>
</dbReference>
<proteinExistence type="inferred from homology"/>
<dbReference type="Gene3D" id="3.40.50.2300">
    <property type="match status" value="2"/>
</dbReference>
<keyword evidence="6" id="KW-1185">Reference proteome</keyword>
<feature type="signal peptide" evidence="3">
    <location>
        <begin position="1"/>
        <end position="28"/>
    </location>
</feature>
<evidence type="ECO:0000256" key="1">
    <source>
        <dbReference type="ARBA" id="ARBA00010062"/>
    </source>
</evidence>
<dbReference type="EMBL" id="JACKXE010000002">
    <property type="protein sequence ID" value="MBB6629817.1"/>
    <property type="molecule type" value="Genomic_DNA"/>
</dbReference>
<evidence type="ECO:0000259" key="4">
    <source>
        <dbReference type="Pfam" id="PF13458"/>
    </source>
</evidence>
<evidence type="ECO:0000256" key="3">
    <source>
        <dbReference type="SAM" id="SignalP"/>
    </source>
</evidence>
<protein>
    <submittedName>
        <fullName evidence="5">ABC transporter substrate-binding protein</fullName>
    </submittedName>
</protein>
<comment type="caution">
    <text evidence="5">The sequence shown here is derived from an EMBL/GenBank/DDBJ whole genome shotgun (WGS) entry which is preliminary data.</text>
</comment>
<dbReference type="PROSITE" id="PS51257">
    <property type="entry name" value="PROKAR_LIPOPROTEIN"/>
    <property type="match status" value="1"/>
</dbReference>
<name>A0A7X0VD95_9ACTN</name>
<accession>A0A7X0VD95</accession>
<sequence>MNRMTKRGAVTLVSAAMVLAASGCSTKAGDSATTEQDGVKVGRGIDGTTIHLGSLTDLTGVFAALGKDITNAQALYWKKQNAGDKICGKYTIDETVKDHGYDTQRGIQLYSSIHNDVLAIEQTIGSPINTGLLPQLDQDSMVNIPAAWAQSLTESPEITIVGATYEVEMINVLDYLLKEGKIKEGDKIGHIYFEGEYGEGGLAGSKYFAEQHGMTVVEQQIQSTDTDMTAPVTKLKAEGVKAIALTVAPGQTASVAGVAASAGLDVPIAGNNPVFAPALLDGPAGPALEKNLFVASPVAPFDKLPDLLKEYQAAYPGDPTLGVVFGTAAADVMRQILDKACENGDLTPEGVLAAKDELGTVDTGGLAVPLAYQVGTSPSDSSYIFQAADVPGGAKAVTDMYVGDDVAGFLGN</sequence>
<dbReference type="RefSeq" id="WP_185255034.1">
    <property type="nucleotide sequence ID" value="NZ_JACKXE010000002.1"/>
</dbReference>